<proteinExistence type="predicted"/>
<sequence length="116" mass="13119">MRKNIIFLFLVILFLMFSVQAFSHPASKVILLTEGKVLHVTVNHNVGNPENHYIKEILVFLNDKEIIRQIFFMQTDNMQNVSYTIPSLKPGDKVTVKTNCSRGGKRSGTITVEPAS</sequence>
<organism evidence="2">
    <name type="scientific">marine sediment metagenome</name>
    <dbReference type="NCBI Taxonomy" id="412755"/>
    <lineage>
        <taxon>unclassified sequences</taxon>
        <taxon>metagenomes</taxon>
        <taxon>ecological metagenomes</taxon>
    </lineage>
</organism>
<accession>X1VKA6</accession>
<reference evidence="2" key="1">
    <citation type="journal article" date="2014" name="Front. Microbiol.">
        <title>High frequency of phylogenetically diverse reductive dehalogenase-homologous genes in deep subseafloor sedimentary metagenomes.</title>
        <authorList>
            <person name="Kawai M."/>
            <person name="Futagami T."/>
            <person name="Toyoda A."/>
            <person name="Takaki Y."/>
            <person name="Nishi S."/>
            <person name="Hori S."/>
            <person name="Arai W."/>
            <person name="Tsubouchi T."/>
            <person name="Morono Y."/>
            <person name="Uchiyama I."/>
            <person name="Ito T."/>
            <person name="Fujiyama A."/>
            <person name="Inagaki F."/>
            <person name="Takami H."/>
        </authorList>
    </citation>
    <scope>NUCLEOTIDE SEQUENCE</scope>
    <source>
        <strain evidence="2">Expedition CK06-06</strain>
    </source>
</reference>
<gene>
    <name evidence="2" type="ORF">S12H4_46478</name>
</gene>
<evidence type="ECO:0000256" key="1">
    <source>
        <dbReference type="SAM" id="MobiDB-lite"/>
    </source>
</evidence>
<feature type="region of interest" description="Disordered" evidence="1">
    <location>
        <begin position="97"/>
        <end position="116"/>
    </location>
</feature>
<name>X1VKA6_9ZZZZ</name>
<protein>
    <submittedName>
        <fullName evidence="2">Uncharacterized protein</fullName>
    </submittedName>
</protein>
<evidence type="ECO:0000313" key="2">
    <source>
        <dbReference type="EMBL" id="GAJ15956.1"/>
    </source>
</evidence>
<dbReference type="AlphaFoldDB" id="X1VKA6"/>
<dbReference type="EMBL" id="BARW01028840">
    <property type="protein sequence ID" value="GAJ15956.1"/>
    <property type="molecule type" value="Genomic_DNA"/>
</dbReference>
<comment type="caution">
    <text evidence="2">The sequence shown here is derived from an EMBL/GenBank/DDBJ whole genome shotgun (WGS) entry which is preliminary data.</text>
</comment>